<keyword evidence="1" id="KW-0732">Signal</keyword>
<accession>A0ABW2Z8Y0</accession>
<name>A0ABW2Z8Y0_9FLAO</name>
<reference evidence="3" key="1">
    <citation type="journal article" date="2019" name="Int. J. Syst. Evol. Microbiol.">
        <title>The Global Catalogue of Microorganisms (GCM) 10K type strain sequencing project: providing services to taxonomists for standard genome sequencing and annotation.</title>
        <authorList>
            <consortium name="The Broad Institute Genomics Platform"/>
            <consortium name="The Broad Institute Genome Sequencing Center for Infectious Disease"/>
            <person name="Wu L."/>
            <person name="Ma J."/>
        </authorList>
    </citation>
    <scope>NUCLEOTIDE SEQUENCE [LARGE SCALE GENOMIC DNA]</scope>
    <source>
        <strain evidence="3">CCUG 60022</strain>
    </source>
</reference>
<feature type="chain" id="PRO_5046046905" description="Porin" evidence="1">
    <location>
        <begin position="27"/>
        <end position="392"/>
    </location>
</feature>
<evidence type="ECO:0000256" key="1">
    <source>
        <dbReference type="SAM" id="SignalP"/>
    </source>
</evidence>
<evidence type="ECO:0000313" key="2">
    <source>
        <dbReference type="EMBL" id="MFD0762819.1"/>
    </source>
</evidence>
<sequence>MKNKFSILLIAFMGLASLSYSQSGNADKKIGINWSGFVKADFMYDTRQVVNAREGHFNILPTSVNMVNGEDINDQANFNILAIQSRLKGAITGPDFFGMKTSGVIEAAFFGNSDGSTGEFRLRHAFVKLSNENLEILMGQYWHPMFVTAVFPGVYSFNTGVPFQPFSRNPQLRITTKGTVKFIGVLFTERDFKTRGASVSQSGIPQVHAQLQFGKATETLGGVGFNLKNSRPQLGEDNLTSTAFIGYFRTKLGDATWKAEVTYGQNMTDVLQVGGFGLANGDYVNNNTLSIWTEFQGDFSETMEWGLFGGYTKNDGFGEAINYVNGFLGSGVESAFRISPRIGWKSGNLKIGVEGEFTNAQYGSIDGNGDINTTGVDAVNNFRLLTTAIYKF</sequence>
<gene>
    <name evidence="2" type="ORF">ACFQZW_12070</name>
</gene>
<keyword evidence="3" id="KW-1185">Reference proteome</keyword>
<evidence type="ECO:0008006" key="4">
    <source>
        <dbReference type="Google" id="ProtNLM"/>
    </source>
</evidence>
<organism evidence="2 3">
    <name type="scientific">Lutibacter aestuarii</name>
    <dbReference type="NCBI Taxonomy" id="861111"/>
    <lineage>
        <taxon>Bacteria</taxon>
        <taxon>Pseudomonadati</taxon>
        <taxon>Bacteroidota</taxon>
        <taxon>Flavobacteriia</taxon>
        <taxon>Flavobacteriales</taxon>
        <taxon>Flavobacteriaceae</taxon>
        <taxon>Lutibacter</taxon>
    </lineage>
</organism>
<comment type="caution">
    <text evidence="2">The sequence shown here is derived from an EMBL/GenBank/DDBJ whole genome shotgun (WGS) entry which is preliminary data.</text>
</comment>
<feature type="signal peptide" evidence="1">
    <location>
        <begin position="1"/>
        <end position="26"/>
    </location>
</feature>
<dbReference type="Proteomes" id="UP001597032">
    <property type="component" value="Unassembled WGS sequence"/>
</dbReference>
<dbReference type="EMBL" id="JBHTIC010000019">
    <property type="protein sequence ID" value="MFD0762819.1"/>
    <property type="molecule type" value="Genomic_DNA"/>
</dbReference>
<evidence type="ECO:0000313" key="3">
    <source>
        <dbReference type="Proteomes" id="UP001597032"/>
    </source>
</evidence>
<proteinExistence type="predicted"/>
<dbReference type="SUPFAM" id="SSF56935">
    <property type="entry name" value="Porins"/>
    <property type="match status" value="1"/>
</dbReference>
<protein>
    <recommendedName>
        <fullName evidence="4">Porin</fullName>
    </recommendedName>
</protein>
<dbReference type="RefSeq" id="WP_372801488.1">
    <property type="nucleotide sequence ID" value="NZ_JBHTIC010000019.1"/>
</dbReference>